<dbReference type="NCBIfam" id="NF008692">
    <property type="entry name" value="PRK11713.1-5"/>
    <property type="match status" value="1"/>
</dbReference>
<gene>
    <name evidence="10" type="ORF">HWQ67_09000</name>
</gene>
<dbReference type="PANTHER" id="PTHR30027">
    <property type="entry name" value="RIBOSOMAL RNA SMALL SUBUNIT METHYLTRANSFERASE E"/>
    <property type="match status" value="1"/>
</dbReference>
<comment type="catalytic activity">
    <reaction evidence="7">
        <text>uridine(1498) in 16S rRNA + S-adenosyl-L-methionine = N(3)-methyluridine(1498) in 16S rRNA + S-adenosyl-L-homocysteine + H(+)</text>
        <dbReference type="Rhea" id="RHEA:42920"/>
        <dbReference type="Rhea" id="RHEA-COMP:10283"/>
        <dbReference type="Rhea" id="RHEA-COMP:10284"/>
        <dbReference type="ChEBI" id="CHEBI:15378"/>
        <dbReference type="ChEBI" id="CHEBI:57856"/>
        <dbReference type="ChEBI" id="CHEBI:59789"/>
        <dbReference type="ChEBI" id="CHEBI:65315"/>
        <dbReference type="ChEBI" id="CHEBI:74502"/>
        <dbReference type="EC" id="2.1.1.193"/>
    </reaction>
</comment>
<evidence type="ECO:0000256" key="1">
    <source>
        <dbReference type="ARBA" id="ARBA00004496"/>
    </source>
</evidence>
<dbReference type="PANTHER" id="PTHR30027:SF3">
    <property type="entry name" value="16S RRNA (URACIL(1498)-N(3))-METHYLTRANSFERASE"/>
    <property type="match status" value="1"/>
</dbReference>
<dbReference type="GO" id="GO:0008168">
    <property type="term" value="F:methyltransferase activity"/>
    <property type="evidence" value="ECO:0007669"/>
    <property type="project" value="UniProtKB-KW"/>
</dbReference>
<evidence type="ECO:0000256" key="6">
    <source>
        <dbReference type="ARBA" id="ARBA00022691"/>
    </source>
</evidence>
<evidence type="ECO:0000256" key="3">
    <source>
        <dbReference type="ARBA" id="ARBA00022552"/>
    </source>
</evidence>
<evidence type="ECO:0000259" key="9">
    <source>
        <dbReference type="Pfam" id="PF20260"/>
    </source>
</evidence>
<accession>A0ABS6RZ71</accession>
<keyword evidence="6 7" id="KW-0949">S-adenosyl-L-methionine</keyword>
<dbReference type="InterPro" id="IPR006700">
    <property type="entry name" value="RsmE"/>
</dbReference>
<keyword evidence="4 7" id="KW-0489">Methyltransferase</keyword>
<sequence>MPNVFLHSSAIHDAAAVITGETSRYILSVLRYKTGGELSIFDEKGRFFKGIITSCAKNAVQLSLTPQTPPNTESPVSITLCQGLLKGSKMDIVVQKAVELGVKEIIPMVTSRTQLDYTRKIDRWRKIAIEAARQSMRVVVPEILETANFHALTQSIHSTGAAAMMFYEGGGKGLKYPLESEREEDNIYVITGPEGGFTPEEVKQAEASGVTIVTLGSRILRAETAAISALTLIQFIFGDMGRGPVDCGRAAPSDKEV</sequence>
<dbReference type="Pfam" id="PF04452">
    <property type="entry name" value="Methyltrans_RNA"/>
    <property type="match status" value="1"/>
</dbReference>
<dbReference type="GO" id="GO:0032259">
    <property type="term" value="P:methylation"/>
    <property type="evidence" value="ECO:0007669"/>
    <property type="project" value="UniProtKB-KW"/>
</dbReference>
<comment type="subcellular location">
    <subcellularLocation>
        <location evidence="1 7">Cytoplasm</location>
    </subcellularLocation>
</comment>
<keyword evidence="3 7" id="KW-0698">rRNA processing</keyword>
<reference evidence="10 11" key="1">
    <citation type="journal article" date="2020" name="J Geophys Res Biogeosci">
        <title>Magnetotaxis as an Adaptation to Enable Bacterial Shuttling of Microbial Sulfur and Sulfur Cycling Across Aquatic Oxic#Anoxic Interfaces.</title>
        <authorList>
            <person name="Li J."/>
            <person name="Liu P."/>
            <person name="Wang J."/>
            <person name="Roberts A.P."/>
            <person name="Pan Y."/>
        </authorList>
    </citation>
    <scope>NUCLEOTIDE SEQUENCE [LARGE SCALE GENOMIC DNA]</scope>
    <source>
        <strain evidence="10 11">MYR-1_YQ</strain>
    </source>
</reference>
<evidence type="ECO:0000256" key="4">
    <source>
        <dbReference type="ARBA" id="ARBA00022603"/>
    </source>
</evidence>
<evidence type="ECO:0000256" key="7">
    <source>
        <dbReference type="PIRNR" id="PIRNR015601"/>
    </source>
</evidence>
<comment type="similarity">
    <text evidence="7">Belongs to the RNA methyltransferase RsmE family.</text>
</comment>
<proteinExistence type="inferred from homology"/>
<dbReference type="Proteomes" id="UP001196980">
    <property type="component" value="Unassembled WGS sequence"/>
</dbReference>
<evidence type="ECO:0000259" key="8">
    <source>
        <dbReference type="Pfam" id="PF04452"/>
    </source>
</evidence>
<dbReference type="NCBIfam" id="TIGR00046">
    <property type="entry name" value="RsmE family RNA methyltransferase"/>
    <property type="match status" value="1"/>
</dbReference>
<dbReference type="EC" id="2.1.1.193" evidence="7"/>
<dbReference type="PIRSF" id="PIRSF015601">
    <property type="entry name" value="MTase_slr0722"/>
    <property type="match status" value="1"/>
</dbReference>
<evidence type="ECO:0000313" key="11">
    <source>
        <dbReference type="Proteomes" id="UP001196980"/>
    </source>
</evidence>
<dbReference type="Pfam" id="PF20260">
    <property type="entry name" value="PUA_4"/>
    <property type="match status" value="1"/>
</dbReference>
<dbReference type="CDD" id="cd18084">
    <property type="entry name" value="RsmE-like"/>
    <property type="match status" value="1"/>
</dbReference>
<comment type="function">
    <text evidence="7">Specifically methylates the N3 position of the uracil ring of uridine 1498 (m3U1498) in 16S rRNA. Acts on the fully assembled 30S ribosomal subunit.</text>
</comment>
<evidence type="ECO:0000313" key="10">
    <source>
        <dbReference type="EMBL" id="MBV6341722.1"/>
    </source>
</evidence>
<evidence type="ECO:0000256" key="2">
    <source>
        <dbReference type="ARBA" id="ARBA00022490"/>
    </source>
</evidence>
<evidence type="ECO:0000256" key="5">
    <source>
        <dbReference type="ARBA" id="ARBA00022679"/>
    </source>
</evidence>
<protein>
    <recommendedName>
        <fullName evidence="7">Ribosomal RNA small subunit methyltransferase E</fullName>
        <ecNumber evidence="7">2.1.1.193</ecNumber>
    </recommendedName>
</protein>
<feature type="domain" description="Ribosomal RNA small subunit methyltransferase E PUA-like" evidence="9">
    <location>
        <begin position="18"/>
        <end position="63"/>
    </location>
</feature>
<dbReference type="InterPro" id="IPR046887">
    <property type="entry name" value="RsmE_PUA-like"/>
</dbReference>
<keyword evidence="11" id="KW-1185">Reference proteome</keyword>
<name>A0ABS6RZ71_9BACT</name>
<dbReference type="EMBL" id="JABXWD010000143">
    <property type="protein sequence ID" value="MBV6341722.1"/>
    <property type="molecule type" value="Genomic_DNA"/>
</dbReference>
<keyword evidence="2 7" id="KW-0963">Cytoplasm</keyword>
<organism evidence="10 11">
    <name type="scientific">Candidatus Magnetobacterium casense</name>
    <dbReference type="NCBI Taxonomy" id="1455061"/>
    <lineage>
        <taxon>Bacteria</taxon>
        <taxon>Pseudomonadati</taxon>
        <taxon>Nitrospirota</taxon>
        <taxon>Thermodesulfovibrionia</taxon>
        <taxon>Thermodesulfovibrionales</taxon>
        <taxon>Candidatus Magnetobacteriaceae</taxon>
        <taxon>Candidatus Magnetobacterium</taxon>
    </lineage>
</organism>
<dbReference type="RefSeq" id="WP_218252352.1">
    <property type="nucleotide sequence ID" value="NZ_JABXWD010000143.1"/>
</dbReference>
<comment type="caution">
    <text evidence="10">The sequence shown here is derived from an EMBL/GenBank/DDBJ whole genome shotgun (WGS) entry which is preliminary data.</text>
</comment>
<dbReference type="InterPro" id="IPR046886">
    <property type="entry name" value="RsmE_MTase_dom"/>
</dbReference>
<keyword evidence="5 7" id="KW-0808">Transferase</keyword>
<feature type="domain" description="Ribosomal RNA small subunit methyltransferase E methyltransferase" evidence="8">
    <location>
        <begin position="73"/>
        <end position="234"/>
    </location>
</feature>